<evidence type="ECO:0000256" key="4">
    <source>
        <dbReference type="ARBA" id="ARBA00022737"/>
    </source>
</evidence>
<keyword evidence="4" id="KW-0677">Repeat</keyword>
<dbReference type="InterPro" id="IPR041075">
    <property type="entry name" value="NOD1/2_WH"/>
</dbReference>
<dbReference type="PRINTS" id="PR01407">
    <property type="entry name" value="BUTYPHLNCDUF"/>
</dbReference>
<evidence type="ECO:0000259" key="8">
    <source>
        <dbReference type="PROSITE" id="PS50188"/>
    </source>
</evidence>
<comment type="subcellular location">
    <subcellularLocation>
        <location evidence="1">Cytoplasm</location>
    </subcellularLocation>
</comment>
<evidence type="ECO:0000256" key="7">
    <source>
        <dbReference type="SAM" id="MobiDB-lite"/>
    </source>
</evidence>
<dbReference type="OrthoDB" id="8431737at2759"/>
<dbReference type="Pfam" id="PF00622">
    <property type="entry name" value="SPRY"/>
    <property type="match status" value="1"/>
</dbReference>
<dbReference type="Gene3D" id="3.40.50.300">
    <property type="entry name" value="P-loop containing nucleotide triphosphate hydrolases"/>
    <property type="match status" value="1"/>
</dbReference>
<dbReference type="Gene3D" id="2.60.120.920">
    <property type="match status" value="1"/>
</dbReference>
<reference evidence="10" key="2">
    <citation type="submission" date="2025-09" db="UniProtKB">
        <authorList>
            <consortium name="Ensembl"/>
        </authorList>
    </citation>
    <scope>IDENTIFICATION</scope>
</reference>
<keyword evidence="11" id="KW-1185">Reference proteome</keyword>
<reference evidence="10" key="1">
    <citation type="submission" date="2025-08" db="UniProtKB">
        <authorList>
            <consortium name="Ensembl"/>
        </authorList>
    </citation>
    <scope>IDENTIFICATION</scope>
</reference>
<dbReference type="OMA" id="DFITHQT"/>
<proteinExistence type="predicted"/>
<dbReference type="PROSITE" id="PS50188">
    <property type="entry name" value="B302_SPRY"/>
    <property type="match status" value="1"/>
</dbReference>
<dbReference type="SUPFAM" id="SSF52047">
    <property type="entry name" value="RNI-like"/>
    <property type="match status" value="1"/>
</dbReference>
<dbReference type="SUPFAM" id="SSF52540">
    <property type="entry name" value="P-loop containing nucleoside triphosphate hydrolases"/>
    <property type="match status" value="1"/>
</dbReference>
<feature type="domain" description="B30.2/SPRY" evidence="8">
    <location>
        <begin position="1093"/>
        <end position="1284"/>
    </location>
</feature>
<dbReference type="InterPro" id="IPR003879">
    <property type="entry name" value="Butyrophylin_SPRY"/>
</dbReference>
<dbReference type="Pfam" id="PF14484">
    <property type="entry name" value="FISNA"/>
    <property type="match status" value="1"/>
</dbReference>
<dbReference type="InterPro" id="IPR006574">
    <property type="entry name" value="PRY"/>
</dbReference>
<evidence type="ECO:0000256" key="6">
    <source>
        <dbReference type="ARBA" id="ARBA00022840"/>
    </source>
</evidence>
<dbReference type="Pfam" id="PF17779">
    <property type="entry name" value="WHD_NOD2"/>
    <property type="match status" value="1"/>
</dbReference>
<dbReference type="Ensembl" id="ENSCVAT00000032054.1">
    <property type="protein sequence ID" value="ENSCVAP00000016798.1"/>
    <property type="gene ID" value="ENSCVAG00000019821.1"/>
</dbReference>
<dbReference type="SMART" id="SM00589">
    <property type="entry name" value="PRY"/>
    <property type="match status" value="1"/>
</dbReference>
<dbReference type="InterPro" id="IPR029495">
    <property type="entry name" value="NACHT-assoc"/>
</dbReference>
<dbReference type="SMART" id="SM01288">
    <property type="entry name" value="FISNA"/>
    <property type="match status" value="1"/>
</dbReference>
<dbReference type="InterPro" id="IPR013320">
    <property type="entry name" value="ConA-like_dom_sf"/>
</dbReference>
<dbReference type="InterPro" id="IPR003877">
    <property type="entry name" value="SPRY_dom"/>
</dbReference>
<protein>
    <submittedName>
        <fullName evidence="10">Protein NLRC3-like</fullName>
    </submittedName>
</protein>
<dbReference type="InterPro" id="IPR001611">
    <property type="entry name" value="Leu-rich_rpt"/>
</dbReference>
<dbReference type="Proteomes" id="UP000265020">
    <property type="component" value="Unassembled WGS sequence"/>
</dbReference>
<accession>A0A3Q2DD27</accession>
<dbReference type="GO" id="GO:0005737">
    <property type="term" value="C:cytoplasm"/>
    <property type="evidence" value="ECO:0007669"/>
    <property type="project" value="UniProtKB-SubCell"/>
</dbReference>
<evidence type="ECO:0000256" key="5">
    <source>
        <dbReference type="ARBA" id="ARBA00022741"/>
    </source>
</evidence>
<dbReference type="Gene3D" id="3.80.10.10">
    <property type="entry name" value="Ribonuclease Inhibitor"/>
    <property type="match status" value="1"/>
</dbReference>
<evidence type="ECO:0000259" key="9">
    <source>
        <dbReference type="PROSITE" id="PS50837"/>
    </source>
</evidence>
<sequence length="1284" mass="146168">MSLSQEKERALLSPNDNKDRPERPDRERCPSPSSLSIKSERSMDYPLKFKQSDQGRYPSPSSVSIKSEKSMDYPLKFKQSDQNRCPSPSGLSIKSNKSMDYPLKFKESDVGGYTSPSCVSIKSDKSMDYPLKFEQSDQKRCPSPNCLSVKSNKSMDYPLKFKQSYQQPSERLTVSQQQLDSVLTMLEENIVEFIRKQLKTFQSLSQNYKETRQSQGGDAGEKRSSKDAFLSIILKFLRRMEDMEVVHSLLNSLLICRCEVKENDDIKPTPDRSEQGNIKPIHYPAGFKQDHQNPSEDFKTNQTTLSSVFQILEEDIINFAKNELKIYHKILNSDCPESFENQEVEEVIYEDEEERKNMKKAFLEISLEFMRNMKQEDLGQVLLNRSVVTMCQHTLKSNLKSRFAYMFEGINTDGNPTLLNQIYTELYITEGNPAEVHSKHEVKLIERAFLKPTKPEITIRREDIFKPSTVKDKPIRTVMTEGVAGIGKTVLTKKFVLDWAEGKIYQKFQFMFPLTFRELNILMRKKLSLVELIHLFFPEIKEAGINSFEDFRVLFIFDGLDECRLPLNLKTEEILTDPAEPASLEVMLTNLIRGKLLPSAHIWITTRPAAAHQIPPEFVDLVTEVRGFNDPQKEEYFRKRYSEEEESRRIISHIKASRSIFIMCHIPVFCWISATVLEDAFKTKEKRDLPKSLTEMYVSFLAVLSKVKNLKYDQRTDTDPLWTEETRDVIQSLGKLAFDQLMKGNLFFYESDLTECGIDVIAASVYSGLFTEIFLEEKGLFHENVFCFVHLSIQEFLAALHVYLTFTNTGVNLLSGDTSPSTTFEDLYQCAVEKALQSPNGHLDLFLRFLVGLSLKTNQTFLEGLITVKETGSSSIEHTVQYIKKKIGENVCILKNNNLFHCLNELKDCSLMEEIQAYLRPGRLPADKLTPAKWAALVNIILSSEQKLETFYLKKYFESDKALLGLVTVVINSTRAEMSSCNLTEIGCDGLASALQSKCLVLTELDLSNNDLKDSGVKLICEGLSVPHCTLETLSLSGCLITKEGCLELASALKSNPNHLKILDVSYNHPEESGVKNLSAAQKDPQVALQTLRIEPNGSKFLKPGLMKYACELMLDPNTAHKNLILSDNNRKVTMGGEKQPYPDHPQRFDVLEQLLCTEGLTSRCYWEIEWRGRVYISATYKKIKRKGESDECSLGGNDESWSLLCSDDGHSGLHENKITPIQGAPSNRVGVYLDWPGGSLTFFGVMSGRVTHLQTYHTRFTEPVFPAFRISTEPPNSSLFFSI</sequence>
<dbReference type="Pfam" id="PF05729">
    <property type="entry name" value="NACHT"/>
    <property type="match status" value="1"/>
</dbReference>
<dbReference type="InterPro" id="IPR027417">
    <property type="entry name" value="P-loop_NTPase"/>
</dbReference>
<evidence type="ECO:0000256" key="2">
    <source>
        <dbReference type="ARBA" id="ARBA00022490"/>
    </source>
</evidence>
<dbReference type="FunFam" id="3.40.50.300:FF:001524">
    <property type="entry name" value="Si:dkey-126g1.7"/>
    <property type="match status" value="1"/>
</dbReference>
<dbReference type="Pfam" id="PF13765">
    <property type="entry name" value="PRY"/>
    <property type="match status" value="1"/>
</dbReference>
<feature type="region of interest" description="Disordered" evidence="7">
    <location>
        <begin position="1"/>
        <end position="96"/>
    </location>
</feature>
<feature type="compositionally biased region" description="Polar residues" evidence="7">
    <location>
        <begin position="80"/>
        <end position="96"/>
    </location>
</feature>
<dbReference type="PANTHER" id="PTHR24106">
    <property type="entry name" value="NACHT, LRR AND CARD DOMAINS-CONTAINING"/>
    <property type="match status" value="1"/>
</dbReference>
<keyword evidence="2" id="KW-0963">Cytoplasm</keyword>
<dbReference type="GeneTree" id="ENSGT01150000286904"/>
<dbReference type="GO" id="GO:0005524">
    <property type="term" value="F:ATP binding"/>
    <property type="evidence" value="ECO:0007669"/>
    <property type="project" value="UniProtKB-KW"/>
</dbReference>
<dbReference type="InterPro" id="IPR032675">
    <property type="entry name" value="LRR_dom_sf"/>
</dbReference>
<dbReference type="Pfam" id="PF17776">
    <property type="entry name" value="NLRC4_HD2"/>
    <property type="match status" value="1"/>
</dbReference>
<evidence type="ECO:0000313" key="11">
    <source>
        <dbReference type="Proteomes" id="UP000265020"/>
    </source>
</evidence>
<dbReference type="InterPro" id="IPR051261">
    <property type="entry name" value="NLR"/>
</dbReference>
<dbReference type="InterPro" id="IPR043136">
    <property type="entry name" value="B30.2/SPRY_sf"/>
</dbReference>
<dbReference type="RefSeq" id="XP_015233336.1">
    <property type="nucleotide sequence ID" value="XM_015377850.1"/>
</dbReference>
<dbReference type="GeneID" id="107086641"/>
<dbReference type="PROSITE" id="PS50837">
    <property type="entry name" value="NACHT"/>
    <property type="match status" value="1"/>
</dbReference>
<feature type="domain" description="NACHT" evidence="9">
    <location>
        <begin position="476"/>
        <end position="610"/>
    </location>
</feature>
<dbReference type="SUPFAM" id="SSF49899">
    <property type="entry name" value="Concanavalin A-like lectins/glucanases"/>
    <property type="match status" value="1"/>
</dbReference>
<feature type="compositionally biased region" description="Basic and acidic residues" evidence="7">
    <location>
        <begin position="1"/>
        <end position="29"/>
    </location>
</feature>
<dbReference type="InterPro" id="IPR007111">
    <property type="entry name" value="NACHT_NTPase"/>
</dbReference>
<dbReference type="InterPro" id="IPR001870">
    <property type="entry name" value="B30.2/SPRY"/>
</dbReference>
<organism evidence="10 11">
    <name type="scientific">Cyprinodon variegatus</name>
    <name type="common">Sheepshead minnow</name>
    <dbReference type="NCBI Taxonomy" id="28743"/>
    <lineage>
        <taxon>Eukaryota</taxon>
        <taxon>Metazoa</taxon>
        <taxon>Chordata</taxon>
        <taxon>Craniata</taxon>
        <taxon>Vertebrata</taxon>
        <taxon>Euteleostomi</taxon>
        <taxon>Actinopterygii</taxon>
        <taxon>Neopterygii</taxon>
        <taxon>Teleostei</taxon>
        <taxon>Neoteleostei</taxon>
        <taxon>Acanthomorphata</taxon>
        <taxon>Ovalentaria</taxon>
        <taxon>Atherinomorphae</taxon>
        <taxon>Cyprinodontiformes</taxon>
        <taxon>Cyprinodontidae</taxon>
        <taxon>Cyprinodon</taxon>
    </lineage>
</organism>
<dbReference type="SMART" id="SM00368">
    <property type="entry name" value="LRR_RI"/>
    <property type="match status" value="3"/>
</dbReference>
<dbReference type="CDD" id="cd16040">
    <property type="entry name" value="SPRY_PRY_SNTX"/>
    <property type="match status" value="1"/>
</dbReference>
<evidence type="ECO:0000256" key="1">
    <source>
        <dbReference type="ARBA" id="ARBA00004496"/>
    </source>
</evidence>
<dbReference type="Pfam" id="PF13516">
    <property type="entry name" value="LRR_6"/>
    <property type="match status" value="2"/>
</dbReference>
<dbReference type="InterPro" id="IPR041267">
    <property type="entry name" value="NLRP_HD2"/>
</dbReference>
<evidence type="ECO:0000256" key="3">
    <source>
        <dbReference type="ARBA" id="ARBA00022614"/>
    </source>
</evidence>
<keyword evidence="6" id="KW-0067">ATP-binding</keyword>
<evidence type="ECO:0000313" key="10">
    <source>
        <dbReference type="Ensembl" id="ENSCVAP00000016798.1"/>
    </source>
</evidence>
<keyword evidence="3" id="KW-0433">Leucine-rich repeat</keyword>
<keyword evidence="5" id="KW-0547">Nucleotide-binding</keyword>
<name>A0A3Q2DD27_CYPVA</name>
<dbReference type="SMART" id="SM00449">
    <property type="entry name" value="SPRY"/>
    <property type="match status" value="1"/>
</dbReference>